<feature type="signal peptide" evidence="2">
    <location>
        <begin position="1"/>
        <end position="20"/>
    </location>
</feature>
<comment type="caution">
    <text evidence="4">The sequence shown here is derived from an EMBL/GenBank/DDBJ whole genome shotgun (WGS) entry which is preliminary data.</text>
</comment>
<proteinExistence type="predicted"/>
<keyword evidence="1" id="KW-0175">Coiled coil</keyword>
<reference evidence="4 5" key="1">
    <citation type="journal article" date="2006" name="Int. J. Syst. Evol. Microbiol.">
        <title>Myroides pelagicus sp. nov., isolated from seawater in Thailand.</title>
        <authorList>
            <person name="Yoon J."/>
            <person name="Maneerat S."/>
            <person name="Kawai F."/>
            <person name="Yokota A."/>
        </authorList>
    </citation>
    <scope>NUCLEOTIDE SEQUENCE [LARGE SCALE GENOMIC DNA]</scope>
    <source>
        <strain evidence="4 5">SM1T</strain>
    </source>
</reference>
<evidence type="ECO:0000256" key="2">
    <source>
        <dbReference type="SAM" id="SignalP"/>
    </source>
</evidence>
<feature type="coiled-coil region" evidence="1">
    <location>
        <begin position="274"/>
        <end position="301"/>
    </location>
</feature>
<dbReference type="RefSeq" id="WP_155037038.1">
    <property type="nucleotide sequence ID" value="NZ_JBHTIG010000017.1"/>
</dbReference>
<feature type="domain" description="DUF6443" evidence="3">
    <location>
        <begin position="31"/>
        <end position="162"/>
    </location>
</feature>
<feature type="chain" id="PRO_5029446820" description="DUF6443 domain-containing protein" evidence="2">
    <location>
        <begin position="21"/>
        <end position="1240"/>
    </location>
</feature>
<dbReference type="EMBL" id="WMJY01000067">
    <property type="protein sequence ID" value="MTH31072.1"/>
    <property type="molecule type" value="Genomic_DNA"/>
</dbReference>
<keyword evidence="5" id="KW-1185">Reference proteome</keyword>
<dbReference type="Gene3D" id="2.180.10.10">
    <property type="entry name" value="RHS repeat-associated core"/>
    <property type="match status" value="1"/>
</dbReference>
<gene>
    <name evidence="4" type="ORF">GJV77_14460</name>
</gene>
<protein>
    <recommendedName>
        <fullName evidence="3">DUF6443 domain-containing protein</fullName>
    </recommendedName>
</protein>
<dbReference type="NCBIfam" id="TIGR03696">
    <property type="entry name" value="Rhs_assc_core"/>
    <property type="match status" value="1"/>
</dbReference>
<name>A0A7K1GQ83_9FLAO</name>
<dbReference type="OrthoDB" id="2972467at2"/>
<dbReference type="InterPro" id="IPR045619">
    <property type="entry name" value="DUF6443"/>
</dbReference>
<organism evidence="4 5">
    <name type="scientific">Myroides pelagicus</name>
    <dbReference type="NCBI Taxonomy" id="270914"/>
    <lineage>
        <taxon>Bacteria</taxon>
        <taxon>Pseudomonadati</taxon>
        <taxon>Bacteroidota</taxon>
        <taxon>Flavobacteriia</taxon>
        <taxon>Flavobacteriales</taxon>
        <taxon>Flavobacteriaceae</taxon>
        <taxon>Myroides</taxon>
    </lineage>
</organism>
<evidence type="ECO:0000256" key="1">
    <source>
        <dbReference type="SAM" id="Coils"/>
    </source>
</evidence>
<evidence type="ECO:0000313" key="5">
    <source>
        <dbReference type="Proteomes" id="UP000488936"/>
    </source>
</evidence>
<dbReference type="InterPro" id="IPR050708">
    <property type="entry name" value="T6SS_VgrG/RHS"/>
</dbReference>
<dbReference type="Pfam" id="PF20041">
    <property type="entry name" value="DUF6443"/>
    <property type="match status" value="1"/>
</dbReference>
<keyword evidence="2" id="KW-0732">Signal</keyword>
<dbReference type="PANTHER" id="PTHR32305">
    <property type="match status" value="1"/>
</dbReference>
<evidence type="ECO:0000259" key="3">
    <source>
        <dbReference type="Pfam" id="PF20041"/>
    </source>
</evidence>
<sequence length="1240" mass="138323">MKIYKYISLLSICYLNTLLAQTTSQNYTKSTQYTQPTTLNGSSASSKTQVIYYDGLGRPIQEVAVGLSPSKKSVVKHTEYDLNIGQTKDFLSSPTASGSAEYNTNAKTEALNYYKTPKYENTVNPYSETLYEKSPLKRVLKTGAPGEDWKISGDHTVDFTYRFNTANEVKYRRVNAVLNASKGFYDYSTASNVGNGFYPANSLYVTSVSDENGNVTEEFKDQEGKVVLKRVYNNTQGLPKLFSAASNTPASSPTPSVGNILGDELKGKSVQDVIDNFDKIVDNLEKNADKEINKTTNAVENLPNNTLRASGATTGIGETLDTYYIYDQYGNLSVVTSPLLNGNITLTNIEKLGYQYKYDTKNRLVAKKLPGKSWEYMVYDKGDRLVASGPVYDPFGTEKQGWMITKYDALSRVVYSGFYSATVPSEANRKIFQDNVNASVVSFEKRAGAISVDGVSIAYTNTVFPKDGLTLLAINYYDDYSYPGAATNFTAIEGQEVVQNVKGLLTGTWNRVITINSEKKANITFMLYDYNSRVLRSYTKNYLGGYTEIDTKYSFTGLPLKVTTKHQKDASTPLMTVLEEYVYDHAERLLHQTHKVNGLAEVVLFENVYDELGRLEKKRIGGKRSSTTPTTSTFLQELQYKYNIRGWLTEVNNASNINQVNNSKSSLFALKLNYNKPEQGLTGVKPLYNGNISEQIWTSGIDNKKRGYGYVYDGANRLVLGSFKDPDLNSVSKANLYDEKLEYDKNGNILKLDRNGASLAGVTTVIDKLTYGYESGSNRLSTVRDASGNQEGFKQVNTTGADYAYDEFGNLTSDKHKKITKIKYNHLNLPVEINFGTDKIEYLYTASGEKTQKKVTEKGVVTLTDYLGGFQYVKGKLSFLPTAEGFFNTETNAYVYQYKDHLGNVRLSYSDKNNNNTIEASEIIEETNYYPFGLAHKGYNQKNDALMKDYKYQYNGKEKQEELGLNFYDYGARNYDAAIGRWMNVDPLAEVMPSWSPYSFVFNNPINFIDPDGRIPYPVTIRSFAPFKYFGGGFHGDGRGYSNTRSYSDGRGPTARVHQVINFDTDKSKISANAWSSSTSHRFLPGSRTETPSVEFTDGFKTRTSGDSKTFMFGTHSKGANPMVPGSPNIDVFSDFSITENKKAGTLDISGTLTGDNFPSTEAFISDPSGQNVFLGIGYYEGSPFSSLDGENKRDISSFNFSISTDKKGNFTGVKMGDNSYSISDWNKMFEKADPHKNKD</sequence>
<accession>A0A7K1GQ83</accession>
<dbReference type="AlphaFoldDB" id="A0A7K1GQ83"/>
<dbReference type="PANTHER" id="PTHR32305:SF15">
    <property type="entry name" value="PROTEIN RHSA-RELATED"/>
    <property type="match status" value="1"/>
</dbReference>
<dbReference type="Proteomes" id="UP000488936">
    <property type="component" value="Unassembled WGS sequence"/>
</dbReference>
<evidence type="ECO:0000313" key="4">
    <source>
        <dbReference type="EMBL" id="MTH31072.1"/>
    </source>
</evidence>
<dbReference type="InterPro" id="IPR022385">
    <property type="entry name" value="Rhs_assc_core"/>
</dbReference>